<evidence type="ECO:0008006" key="3">
    <source>
        <dbReference type="Google" id="ProtNLM"/>
    </source>
</evidence>
<dbReference type="EMBL" id="JAANER010000011">
    <property type="protein sequence ID" value="KAG9185371.1"/>
    <property type="molecule type" value="Genomic_DNA"/>
</dbReference>
<reference evidence="1" key="1">
    <citation type="submission" date="2021-07" db="EMBL/GenBank/DDBJ databases">
        <title>Genome Resource of American Ginseng Black Spot Pathogen Alternaria panax.</title>
        <authorList>
            <person name="Qiu C."/>
            <person name="Wang W."/>
            <person name="Liu Z."/>
        </authorList>
    </citation>
    <scope>NUCLEOTIDE SEQUENCE</scope>
    <source>
        <strain evidence="1">BNCC115425</strain>
    </source>
</reference>
<accession>A0AAD4F9M9</accession>
<gene>
    <name evidence="1" type="ORF">G6011_07915</name>
</gene>
<proteinExistence type="predicted"/>
<keyword evidence="2" id="KW-1185">Reference proteome</keyword>
<sequence>MTVPLDNAVSANALSPAMVALQVCPHLPVELWAKVLHHVDDDYTLWVICRQVSQTFRAEAER</sequence>
<comment type="caution">
    <text evidence="1">The sequence shown here is derived from an EMBL/GenBank/DDBJ whole genome shotgun (WGS) entry which is preliminary data.</text>
</comment>
<evidence type="ECO:0000313" key="2">
    <source>
        <dbReference type="Proteomes" id="UP001199106"/>
    </source>
</evidence>
<evidence type="ECO:0000313" key="1">
    <source>
        <dbReference type="EMBL" id="KAG9185371.1"/>
    </source>
</evidence>
<protein>
    <recommendedName>
        <fullName evidence="3">F-box domain-containing protein</fullName>
    </recommendedName>
</protein>
<dbReference type="AlphaFoldDB" id="A0AAD4F9M9"/>
<name>A0AAD4F9M9_9PLEO</name>
<dbReference type="Proteomes" id="UP001199106">
    <property type="component" value="Unassembled WGS sequence"/>
</dbReference>
<organism evidence="1 2">
    <name type="scientific">Alternaria panax</name>
    <dbReference type="NCBI Taxonomy" id="48097"/>
    <lineage>
        <taxon>Eukaryota</taxon>
        <taxon>Fungi</taxon>
        <taxon>Dikarya</taxon>
        <taxon>Ascomycota</taxon>
        <taxon>Pezizomycotina</taxon>
        <taxon>Dothideomycetes</taxon>
        <taxon>Pleosporomycetidae</taxon>
        <taxon>Pleosporales</taxon>
        <taxon>Pleosporineae</taxon>
        <taxon>Pleosporaceae</taxon>
        <taxon>Alternaria</taxon>
        <taxon>Alternaria sect. Panax</taxon>
    </lineage>
</organism>